<evidence type="ECO:0000313" key="15">
    <source>
        <dbReference type="Proteomes" id="UP000235682"/>
    </source>
</evidence>
<sequence length="460" mass="51707">MENSRLDYQVPYSLESEQAVLGSILIDPKKLPVVQSQLTDQDFYKRSHQLIFHAMDAISNRENGVIDYVTVVNQLESYDELENAGGPDYLAELIDMTPSSHLAEQYAGIVKEKSTLRQLIAASQKIIEDAHNDNNELSAILDESQKMILSIGEASSSTRFQEMRYLIDEAVELVHERSKQKGDVTGVPTGYTELDKITSGFQPDQLIILAARPSVGKTAFALNIAQNVATKSKLPVALFSLEMGAIDLVNRIICAEGSIHASNLRTGQLTADEWQSFFVAVDRLKEASIFIDDTAGLKVSEIRAKCRRLKQEHPDLSLIVIDYLQLIEGTGHESRQQQVSDISRQLKMLAKELNTPVIALSQLSRSLEQRQNKRPILSDIRESGSIEQDADIVAFLYREDYHQKDEEDSSVSDNDEMSDNTIEVIIAKNRSGPRDTVRLLFKREYNKFSNLSYQPEPPVF</sequence>
<dbReference type="PANTHER" id="PTHR30153:SF2">
    <property type="entry name" value="REPLICATIVE DNA HELICASE"/>
    <property type="match status" value="1"/>
</dbReference>
<dbReference type="InterPro" id="IPR007694">
    <property type="entry name" value="DNA_helicase_DnaB-like_C"/>
</dbReference>
<dbReference type="EC" id="5.6.2.3" evidence="11 12"/>
<dbReference type="OrthoDB" id="9773982at2"/>
<evidence type="ECO:0000313" key="14">
    <source>
        <dbReference type="EMBL" id="PMC58804.1"/>
    </source>
</evidence>
<organism evidence="14 15">
    <name type="scientific">Dolosicoccus paucivorans</name>
    <dbReference type="NCBI Taxonomy" id="84521"/>
    <lineage>
        <taxon>Bacteria</taxon>
        <taxon>Bacillati</taxon>
        <taxon>Bacillota</taxon>
        <taxon>Bacilli</taxon>
        <taxon>Lactobacillales</taxon>
        <taxon>Aerococcaceae</taxon>
        <taxon>Dolosicoccus</taxon>
    </lineage>
</organism>
<name>A0A2N6SNY0_9LACT</name>
<keyword evidence="7 12" id="KW-0067">ATP-binding</keyword>
<feature type="domain" description="SF4 helicase" evidence="13">
    <location>
        <begin position="180"/>
        <end position="455"/>
    </location>
</feature>
<evidence type="ECO:0000256" key="11">
    <source>
        <dbReference type="NCBIfam" id="TIGR00665"/>
    </source>
</evidence>
<dbReference type="InterPro" id="IPR007692">
    <property type="entry name" value="DNA_helicase_DnaB"/>
</dbReference>
<gene>
    <name evidence="14" type="ORF">CJ205_02475</name>
</gene>
<dbReference type="GO" id="GO:0043139">
    <property type="term" value="F:5'-3' DNA helicase activity"/>
    <property type="evidence" value="ECO:0007669"/>
    <property type="project" value="UniProtKB-EC"/>
</dbReference>
<reference evidence="14 15" key="1">
    <citation type="submission" date="2017-09" db="EMBL/GenBank/DDBJ databases">
        <title>Bacterial strain isolated from the female urinary microbiota.</title>
        <authorList>
            <person name="Thomas-White K."/>
            <person name="Kumar N."/>
            <person name="Forster S."/>
            <person name="Putonti C."/>
            <person name="Lawley T."/>
            <person name="Wolfe A.J."/>
        </authorList>
    </citation>
    <scope>NUCLEOTIDE SEQUENCE [LARGE SCALE GENOMIC DNA]</scope>
    <source>
        <strain evidence="14 15">UMB0852</strain>
    </source>
</reference>
<keyword evidence="5 12" id="KW-0378">Hydrolase</keyword>
<evidence type="ECO:0000259" key="13">
    <source>
        <dbReference type="PROSITE" id="PS51199"/>
    </source>
</evidence>
<evidence type="ECO:0000256" key="3">
    <source>
        <dbReference type="ARBA" id="ARBA00022705"/>
    </source>
</evidence>
<dbReference type="Proteomes" id="UP000235682">
    <property type="component" value="Unassembled WGS sequence"/>
</dbReference>
<dbReference type="STRING" id="84521.SAMN04487994_100928"/>
<proteinExistence type="inferred from homology"/>
<dbReference type="GO" id="GO:0006269">
    <property type="term" value="P:DNA replication, synthesis of primer"/>
    <property type="evidence" value="ECO:0007669"/>
    <property type="project" value="UniProtKB-UniRule"/>
</dbReference>
<dbReference type="InterPro" id="IPR016136">
    <property type="entry name" value="DNA_helicase_N/primase_C"/>
</dbReference>
<keyword evidence="6 12" id="KW-0347">Helicase</keyword>
<protein>
    <recommendedName>
        <fullName evidence="11 12">Replicative DNA helicase</fullName>
        <ecNumber evidence="11 12">5.6.2.3</ecNumber>
    </recommendedName>
</protein>
<evidence type="ECO:0000256" key="8">
    <source>
        <dbReference type="ARBA" id="ARBA00023125"/>
    </source>
</evidence>
<dbReference type="SMART" id="SM00382">
    <property type="entry name" value="AAA"/>
    <property type="match status" value="1"/>
</dbReference>
<evidence type="ECO:0000256" key="9">
    <source>
        <dbReference type="ARBA" id="ARBA00023235"/>
    </source>
</evidence>
<keyword evidence="8 12" id="KW-0238">DNA-binding</keyword>
<dbReference type="FunFam" id="3.40.50.300:FF:000076">
    <property type="entry name" value="Replicative DNA helicase"/>
    <property type="match status" value="1"/>
</dbReference>
<evidence type="ECO:0000256" key="5">
    <source>
        <dbReference type="ARBA" id="ARBA00022801"/>
    </source>
</evidence>
<evidence type="ECO:0000256" key="4">
    <source>
        <dbReference type="ARBA" id="ARBA00022741"/>
    </source>
</evidence>
<dbReference type="InterPro" id="IPR003593">
    <property type="entry name" value="AAA+_ATPase"/>
</dbReference>
<evidence type="ECO:0000256" key="10">
    <source>
        <dbReference type="ARBA" id="ARBA00048954"/>
    </source>
</evidence>
<dbReference type="Pfam" id="PF00772">
    <property type="entry name" value="DnaB"/>
    <property type="match status" value="1"/>
</dbReference>
<comment type="caution">
    <text evidence="14">The sequence shown here is derived from an EMBL/GenBank/DDBJ whole genome shotgun (WGS) entry which is preliminary data.</text>
</comment>
<dbReference type="Gene3D" id="3.40.50.300">
    <property type="entry name" value="P-loop containing nucleotide triphosphate hydrolases"/>
    <property type="match status" value="1"/>
</dbReference>
<evidence type="ECO:0000256" key="6">
    <source>
        <dbReference type="ARBA" id="ARBA00022806"/>
    </source>
</evidence>
<dbReference type="InterPro" id="IPR007693">
    <property type="entry name" value="DNA_helicase_DnaB-like_N"/>
</dbReference>
<accession>A0A2N6SNY0</accession>
<dbReference type="SUPFAM" id="SSF48024">
    <property type="entry name" value="N-terminal domain of DnaB helicase"/>
    <property type="match status" value="1"/>
</dbReference>
<dbReference type="PROSITE" id="PS51199">
    <property type="entry name" value="SF4_HELICASE"/>
    <property type="match status" value="1"/>
</dbReference>
<dbReference type="PANTHER" id="PTHR30153">
    <property type="entry name" value="REPLICATIVE DNA HELICASE DNAB"/>
    <property type="match status" value="1"/>
</dbReference>
<dbReference type="InterPro" id="IPR027417">
    <property type="entry name" value="P-loop_NTPase"/>
</dbReference>
<dbReference type="CDD" id="cd00984">
    <property type="entry name" value="DnaB_C"/>
    <property type="match status" value="1"/>
</dbReference>
<dbReference type="Pfam" id="PF03796">
    <property type="entry name" value="DnaB_C"/>
    <property type="match status" value="1"/>
</dbReference>
<dbReference type="AlphaFoldDB" id="A0A2N6SNY0"/>
<evidence type="ECO:0000256" key="7">
    <source>
        <dbReference type="ARBA" id="ARBA00022840"/>
    </source>
</evidence>
<evidence type="ECO:0000256" key="2">
    <source>
        <dbReference type="ARBA" id="ARBA00022515"/>
    </source>
</evidence>
<dbReference type="GO" id="GO:1990077">
    <property type="term" value="C:primosome complex"/>
    <property type="evidence" value="ECO:0007669"/>
    <property type="project" value="UniProtKB-UniRule"/>
</dbReference>
<dbReference type="NCBIfam" id="TIGR00665">
    <property type="entry name" value="DnaB"/>
    <property type="match status" value="1"/>
</dbReference>
<comment type="function">
    <text evidence="12">The main replicative DNA helicase, it participates in initiation and elongation during chromosome replication. Travels ahead of the DNA replisome, separating dsDNA into templates for DNA synthesis. A processive ATP-dependent 5'-3' DNA helicase it has DNA-dependent ATPase activity.</text>
</comment>
<dbReference type="EMBL" id="PNHE01000006">
    <property type="protein sequence ID" value="PMC58804.1"/>
    <property type="molecule type" value="Genomic_DNA"/>
</dbReference>
<keyword evidence="2 12" id="KW-0639">Primosome</keyword>
<comment type="similarity">
    <text evidence="1 12">Belongs to the helicase family. DnaB subfamily.</text>
</comment>
<keyword evidence="3 12" id="KW-0235">DNA replication</keyword>
<dbReference type="GO" id="GO:0042802">
    <property type="term" value="F:identical protein binding"/>
    <property type="evidence" value="ECO:0007669"/>
    <property type="project" value="UniProtKB-ARBA"/>
</dbReference>
<dbReference type="Gene3D" id="1.10.860.10">
    <property type="entry name" value="DNAb Helicase, Chain A"/>
    <property type="match status" value="1"/>
</dbReference>
<dbReference type="GO" id="GO:0005524">
    <property type="term" value="F:ATP binding"/>
    <property type="evidence" value="ECO:0007669"/>
    <property type="project" value="UniProtKB-UniRule"/>
</dbReference>
<comment type="catalytic activity">
    <reaction evidence="10 12">
        <text>ATP + H2O = ADP + phosphate + H(+)</text>
        <dbReference type="Rhea" id="RHEA:13065"/>
        <dbReference type="ChEBI" id="CHEBI:15377"/>
        <dbReference type="ChEBI" id="CHEBI:15378"/>
        <dbReference type="ChEBI" id="CHEBI:30616"/>
        <dbReference type="ChEBI" id="CHEBI:43474"/>
        <dbReference type="ChEBI" id="CHEBI:456216"/>
        <dbReference type="EC" id="5.6.2.3"/>
    </reaction>
</comment>
<dbReference type="SUPFAM" id="SSF52540">
    <property type="entry name" value="P-loop containing nucleoside triphosphate hydrolases"/>
    <property type="match status" value="1"/>
</dbReference>
<dbReference type="GO" id="GO:0003677">
    <property type="term" value="F:DNA binding"/>
    <property type="evidence" value="ECO:0007669"/>
    <property type="project" value="UniProtKB-UniRule"/>
</dbReference>
<keyword evidence="4 12" id="KW-0547">Nucleotide-binding</keyword>
<dbReference type="NCBIfam" id="NF004384">
    <property type="entry name" value="PRK05748.1"/>
    <property type="match status" value="1"/>
</dbReference>
<dbReference type="GO" id="GO:0016887">
    <property type="term" value="F:ATP hydrolysis activity"/>
    <property type="evidence" value="ECO:0007669"/>
    <property type="project" value="RHEA"/>
</dbReference>
<evidence type="ECO:0000256" key="12">
    <source>
        <dbReference type="RuleBase" id="RU362085"/>
    </source>
</evidence>
<keyword evidence="9" id="KW-0413">Isomerase</keyword>
<dbReference type="GO" id="GO:0005829">
    <property type="term" value="C:cytosol"/>
    <property type="evidence" value="ECO:0007669"/>
    <property type="project" value="TreeGrafter"/>
</dbReference>
<dbReference type="InterPro" id="IPR036185">
    <property type="entry name" value="DNA_heli_DnaB-like_N_sf"/>
</dbReference>
<keyword evidence="15" id="KW-1185">Reference proteome</keyword>
<dbReference type="RefSeq" id="WP_102227486.1">
    <property type="nucleotide sequence ID" value="NZ_PNFY01000006.1"/>
</dbReference>
<evidence type="ECO:0000256" key="1">
    <source>
        <dbReference type="ARBA" id="ARBA00008428"/>
    </source>
</evidence>